<sequence>MSEKKSYEYDNAKNGDTKIVHSGDVEIQFQDKSKRTALEKILIAVVLMCVVVIIVLAIVAAIRKNDKESETIGVCTSTECTVAARKHSTYLVFDNESVDPCDNFYDFTCGTWIKKTIISEDRSSIDMFGVVRDEVEITIKCKMTRGYSFYLLEEDSPDNEPEAVTKAKDLYKSCMNLDLIEQHGAAVLKDLMAELGGWPMIGSFDGVEWSPDNFNLTNLLLGLLKYNNRILMDMYAYTDSKNSSTRILFIDQADFGMPGRKYYLKERNDTMVMAYETLGRSIAIELGADPDIAAFDMERVVDLEIDIAKITVPEEDRRDNEALYNKMPLHDLPKNFTTANLPFDWIDYVQGALGSEMVQIDIPIDEPIIVRAPLYFERLFSTLSKYDNRTIANFMIWRIMQNRANNLSQRFKDLIQNYNQILYGTSTPRARWRDCTSYVNTNFGLATGRLFVKESFHESAKNDTLQLIGNLLESFHELLEHADWMDDATRIVAREKADFIQKKIGYQDDIMDDEILNEIYQNITINADTYLANVLNVISSISADSFLFLREPVNKNVWSTAPATVNAYYNSVYNRIMFPAGILQPPFYSKDRPKSLNYGGIGVVIGHEITHGFDDRGRQYDKDGNLVQWWSDEVITRFDKQTQCLVNQYSNFTLPELVDEGLNVNGINTLGENIADNGGLKQSFRAYKRWVAENGEEKQLPGLKYNHDQLFFIGFAQVWCGSMRRESAINRILTGVHSPGRFRVIGTLQNSKDFSEAFSCKQGSYMNPYKKCYVW</sequence>
<dbReference type="InterPro" id="IPR024079">
    <property type="entry name" value="MetalloPept_cat_dom_sf"/>
</dbReference>
<dbReference type="Pfam" id="PF01431">
    <property type="entry name" value="Peptidase_M13"/>
    <property type="match status" value="1"/>
</dbReference>
<comment type="caution">
    <text evidence="10">The sequence shown here is derived from an EMBL/GenBank/DDBJ whole genome shotgun (WGS) entry which is preliminary data.</text>
</comment>
<feature type="domain" description="Peptidase M13 C-terminal" evidence="8">
    <location>
        <begin position="566"/>
        <end position="773"/>
    </location>
</feature>
<evidence type="ECO:0000313" key="11">
    <source>
        <dbReference type="Proteomes" id="UP000596742"/>
    </source>
</evidence>
<dbReference type="EMBL" id="UYJE01009879">
    <property type="protein sequence ID" value="VDI77766.1"/>
    <property type="molecule type" value="Genomic_DNA"/>
</dbReference>
<evidence type="ECO:0000259" key="9">
    <source>
        <dbReference type="Pfam" id="PF05649"/>
    </source>
</evidence>
<evidence type="ECO:0000256" key="2">
    <source>
        <dbReference type="ARBA" id="ARBA00022670"/>
    </source>
</evidence>
<reference evidence="10" key="1">
    <citation type="submission" date="2018-11" db="EMBL/GenBank/DDBJ databases">
        <authorList>
            <person name="Alioto T."/>
            <person name="Alioto T."/>
        </authorList>
    </citation>
    <scope>NUCLEOTIDE SEQUENCE</scope>
</reference>
<evidence type="ECO:0000256" key="7">
    <source>
        <dbReference type="SAM" id="Phobius"/>
    </source>
</evidence>
<organism evidence="10 11">
    <name type="scientific">Mytilus galloprovincialis</name>
    <name type="common">Mediterranean mussel</name>
    <dbReference type="NCBI Taxonomy" id="29158"/>
    <lineage>
        <taxon>Eukaryota</taxon>
        <taxon>Metazoa</taxon>
        <taxon>Spiralia</taxon>
        <taxon>Lophotrochozoa</taxon>
        <taxon>Mollusca</taxon>
        <taxon>Bivalvia</taxon>
        <taxon>Autobranchia</taxon>
        <taxon>Pteriomorphia</taxon>
        <taxon>Mytilida</taxon>
        <taxon>Mytiloidea</taxon>
        <taxon>Mytilidae</taxon>
        <taxon>Mytilinae</taxon>
        <taxon>Mytilus</taxon>
    </lineage>
</organism>
<dbReference type="GO" id="GO:0005886">
    <property type="term" value="C:plasma membrane"/>
    <property type="evidence" value="ECO:0007669"/>
    <property type="project" value="TreeGrafter"/>
</dbReference>
<keyword evidence="2" id="KW-0645">Protease</keyword>
<proteinExistence type="predicted"/>
<evidence type="ECO:0000256" key="4">
    <source>
        <dbReference type="ARBA" id="ARBA00022801"/>
    </source>
</evidence>
<dbReference type="InterPro" id="IPR018497">
    <property type="entry name" value="Peptidase_M13_C"/>
</dbReference>
<keyword evidence="4" id="KW-0378">Hydrolase</keyword>
<keyword evidence="7" id="KW-1133">Transmembrane helix</keyword>
<dbReference type="PROSITE" id="PS51885">
    <property type="entry name" value="NEPRILYSIN"/>
    <property type="match status" value="1"/>
</dbReference>
<keyword evidence="11" id="KW-1185">Reference proteome</keyword>
<dbReference type="SUPFAM" id="SSF55486">
    <property type="entry name" value="Metalloproteases ('zincins'), catalytic domain"/>
    <property type="match status" value="1"/>
</dbReference>
<feature type="domain" description="Peptidase M13 N-terminal" evidence="9">
    <location>
        <begin position="100"/>
        <end position="506"/>
    </location>
</feature>
<dbReference type="PANTHER" id="PTHR11733">
    <property type="entry name" value="ZINC METALLOPROTEASE FAMILY M13 NEPRILYSIN-RELATED"/>
    <property type="match status" value="1"/>
</dbReference>
<dbReference type="InterPro" id="IPR000718">
    <property type="entry name" value="Peptidase_M13"/>
</dbReference>
<evidence type="ECO:0000256" key="6">
    <source>
        <dbReference type="ARBA" id="ARBA00023049"/>
    </source>
</evidence>
<dbReference type="InterPro" id="IPR008753">
    <property type="entry name" value="Peptidase_M13_N"/>
</dbReference>
<dbReference type="PANTHER" id="PTHR11733:SF133">
    <property type="entry name" value="PHOSPHATE-REGULATING NEUTRAL ENDOPEPTIDASE PHEX"/>
    <property type="match status" value="1"/>
</dbReference>
<keyword evidence="7" id="KW-0812">Transmembrane</keyword>
<name>A0A8B6HD28_MYTGA</name>
<keyword evidence="5" id="KW-0862">Zinc</keyword>
<keyword evidence="3" id="KW-0479">Metal-binding</keyword>
<gene>
    <name evidence="10" type="ORF">MGAL_10B082395</name>
</gene>
<dbReference type="Gene3D" id="1.10.1380.10">
    <property type="entry name" value="Neutral endopeptidase , domain2"/>
    <property type="match status" value="1"/>
</dbReference>
<dbReference type="AlphaFoldDB" id="A0A8B6HD28"/>
<dbReference type="InterPro" id="IPR042089">
    <property type="entry name" value="Peptidase_M13_dom_2"/>
</dbReference>
<dbReference type="Pfam" id="PF05649">
    <property type="entry name" value="Peptidase_M13_N"/>
    <property type="match status" value="1"/>
</dbReference>
<keyword evidence="6" id="KW-0482">Metalloprotease</keyword>
<protein>
    <submittedName>
        <fullName evidence="10">Uncharacterized protein</fullName>
    </submittedName>
</protein>
<dbReference type="GO" id="GO:0016485">
    <property type="term" value="P:protein processing"/>
    <property type="evidence" value="ECO:0007669"/>
    <property type="project" value="TreeGrafter"/>
</dbReference>
<evidence type="ECO:0000259" key="8">
    <source>
        <dbReference type="Pfam" id="PF01431"/>
    </source>
</evidence>
<evidence type="ECO:0000256" key="1">
    <source>
        <dbReference type="ARBA" id="ARBA00001947"/>
    </source>
</evidence>
<evidence type="ECO:0000313" key="10">
    <source>
        <dbReference type="EMBL" id="VDI77766.1"/>
    </source>
</evidence>
<dbReference type="GO" id="GO:0004222">
    <property type="term" value="F:metalloendopeptidase activity"/>
    <property type="evidence" value="ECO:0007669"/>
    <property type="project" value="InterPro"/>
</dbReference>
<dbReference type="PRINTS" id="PR00786">
    <property type="entry name" value="NEPRILYSIN"/>
</dbReference>
<dbReference type="Proteomes" id="UP000596742">
    <property type="component" value="Unassembled WGS sequence"/>
</dbReference>
<dbReference type="OrthoDB" id="6475849at2759"/>
<accession>A0A8B6HD28</accession>
<dbReference type="Gene3D" id="3.40.390.10">
    <property type="entry name" value="Collagenase (Catalytic Domain)"/>
    <property type="match status" value="1"/>
</dbReference>
<comment type="cofactor">
    <cofactor evidence="1">
        <name>Zn(2+)</name>
        <dbReference type="ChEBI" id="CHEBI:29105"/>
    </cofactor>
</comment>
<keyword evidence="7" id="KW-0472">Membrane</keyword>
<evidence type="ECO:0000256" key="3">
    <source>
        <dbReference type="ARBA" id="ARBA00022723"/>
    </source>
</evidence>
<feature type="transmembrane region" description="Helical" evidence="7">
    <location>
        <begin position="41"/>
        <end position="62"/>
    </location>
</feature>
<dbReference type="CDD" id="cd08662">
    <property type="entry name" value="M13"/>
    <property type="match status" value="1"/>
</dbReference>
<dbReference type="GO" id="GO:0046872">
    <property type="term" value="F:metal ion binding"/>
    <property type="evidence" value="ECO:0007669"/>
    <property type="project" value="UniProtKB-KW"/>
</dbReference>
<evidence type="ECO:0000256" key="5">
    <source>
        <dbReference type="ARBA" id="ARBA00022833"/>
    </source>
</evidence>